<evidence type="ECO:0000313" key="7">
    <source>
        <dbReference type="Proteomes" id="UP001162483"/>
    </source>
</evidence>
<keyword evidence="3" id="KW-0687">Ribonucleoprotein</keyword>
<feature type="region of interest" description="Disordered" evidence="4">
    <location>
        <begin position="362"/>
        <end position="385"/>
    </location>
</feature>
<feature type="domain" description="Plectin/eS10 N-terminal" evidence="5">
    <location>
        <begin position="3"/>
        <end position="95"/>
    </location>
</feature>
<feature type="compositionally biased region" description="Polar residues" evidence="4">
    <location>
        <begin position="142"/>
        <end position="154"/>
    </location>
</feature>
<dbReference type="Gene3D" id="1.10.10.10">
    <property type="entry name" value="Winged helix-like DNA-binding domain superfamily/Winged helix DNA-binding domain"/>
    <property type="match status" value="1"/>
</dbReference>
<feature type="region of interest" description="Disordered" evidence="4">
    <location>
        <begin position="407"/>
        <end position="665"/>
    </location>
</feature>
<protein>
    <recommendedName>
        <fullName evidence="5">Plectin/eS10 N-terminal domain-containing protein</fullName>
    </recommendedName>
</protein>
<feature type="compositionally biased region" description="Basic and acidic residues" evidence="4">
    <location>
        <begin position="129"/>
        <end position="141"/>
    </location>
</feature>
<keyword evidence="2" id="KW-0689">Ribosomal protein</keyword>
<name>A0ABN9DAI9_9NEOB</name>
<evidence type="ECO:0000256" key="3">
    <source>
        <dbReference type="ARBA" id="ARBA00023274"/>
    </source>
</evidence>
<proteinExistence type="inferred from homology"/>
<feature type="region of interest" description="Disordered" evidence="4">
    <location>
        <begin position="98"/>
        <end position="216"/>
    </location>
</feature>
<dbReference type="InterPro" id="IPR036388">
    <property type="entry name" value="WH-like_DNA-bd_sf"/>
</dbReference>
<keyword evidence="7" id="KW-1185">Reference proteome</keyword>
<feature type="compositionally biased region" description="Polar residues" evidence="4">
    <location>
        <begin position="110"/>
        <end position="119"/>
    </location>
</feature>
<dbReference type="EMBL" id="CATNWA010014249">
    <property type="protein sequence ID" value="CAI9569590.1"/>
    <property type="molecule type" value="Genomic_DNA"/>
</dbReference>
<dbReference type="Pfam" id="PF03501">
    <property type="entry name" value="S10_plectin"/>
    <property type="match status" value="1"/>
</dbReference>
<evidence type="ECO:0000256" key="4">
    <source>
        <dbReference type="SAM" id="MobiDB-lite"/>
    </source>
</evidence>
<evidence type="ECO:0000256" key="2">
    <source>
        <dbReference type="ARBA" id="ARBA00022980"/>
    </source>
</evidence>
<dbReference type="PANTHER" id="PTHR12146">
    <property type="entry name" value="40S RIBOSOMAL PROTEIN S10"/>
    <property type="match status" value="1"/>
</dbReference>
<gene>
    <name evidence="6" type="ORF">SPARVUS_LOCUS6940857</name>
</gene>
<feature type="compositionally biased region" description="Basic and acidic residues" evidence="4">
    <location>
        <begin position="199"/>
        <end position="216"/>
    </location>
</feature>
<dbReference type="PANTHER" id="PTHR12146:SF25">
    <property type="entry name" value="PLECTIN_ES10 N-TERMINAL DOMAIN-CONTAINING PROTEIN"/>
    <property type="match status" value="1"/>
</dbReference>
<sequence length="665" mass="77101">MLMPRDRLRAIYEILFRDGVMVATNDERPQSRHAEVPGVTNLQVSKAMGSLKSRGFVRETFVWRHCYWYLTNEGIAYLRQYLHLPPEIVPASLQRVRRPVPPQGAPRRTPSANVQSVRGPTSYVPKPQGDVERQEYRRREQTVIQRGQNSTHGSATPHVVENSWQEGGWQRWADRDEQKGGTSYPSHAFNVLNGGEKWGSSRESQKWDEGRKSSVERTSLEITERRIAEKRLAETQGLRKPEVTSKQAVRAHADFLTALSPIASIHERRDERREETQARESEIIINSVTSTSRLQYAGNKPWPRLLQTQEEDKNLVVEKSNEHHVVPLVTRTPVSTPKTLETTNQQGENMEVKETSTVQKILEQEPRQGKSQSKKQKEKKPSRAEVVEAVQASGIMASLVESVKLEAKQEDKQKNDSQMMDHLDVQVTEAQVASNPEAVESQGEGSKQKNKKKREREISEIPSLVTSTATPLITKAKSDLQLEVKGQKEQKLAQEKISEKHKKQSSESNLRPKSEAKKEEPKSEAKKEEPKSEAKKEEPKRVRPRRKSPRVRPRRKSPRVRPRRKSPRVRPRRKSPRVRPRRKSPRVRPRRKSPRVRPRRKSPRVRPRRKSPRVRRKRKSPSPRVRRKRKSLRVRLKRKSPSQSVRLRRRSQSVRLRRKSLRVRL</sequence>
<dbReference type="InterPro" id="IPR037447">
    <property type="entry name" value="Ribosomal_eS10"/>
</dbReference>
<evidence type="ECO:0000256" key="1">
    <source>
        <dbReference type="ARBA" id="ARBA00007278"/>
    </source>
</evidence>
<comment type="caution">
    <text evidence="6">The sequence shown here is derived from an EMBL/GenBank/DDBJ whole genome shotgun (WGS) entry which is preliminary data.</text>
</comment>
<feature type="compositionally biased region" description="Basic and acidic residues" evidence="4">
    <location>
        <begin position="407"/>
        <end position="424"/>
    </location>
</feature>
<organism evidence="6 7">
    <name type="scientific">Staurois parvus</name>
    <dbReference type="NCBI Taxonomy" id="386267"/>
    <lineage>
        <taxon>Eukaryota</taxon>
        <taxon>Metazoa</taxon>
        <taxon>Chordata</taxon>
        <taxon>Craniata</taxon>
        <taxon>Vertebrata</taxon>
        <taxon>Euteleostomi</taxon>
        <taxon>Amphibia</taxon>
        <taxon>Batrachia</taxon>
        <taxon>Anura</taxon>
        <taxon>Neobatrachia</taxon>
        <taxon>Ranoidea</taxon>
        <taxon>Ranidae</taxon>
        <taxon>Staurois</taxon>
    </lineage>
</organism>
<feature type="compositionally biased region" description="Basic residues" evidence="4">
    <location>
        <begin position="542"/>
        <end position="665"/>
    </location>
</feature>
<accession>A0ABN9DAI9</accession>
<feature type="compositionally biased region" description="Basic and acidic residues" evidence="4">
    <location>
        <begin position="510"/>
        <end position="541"/>
    </location>
</feature>
<evidence type="ECO:0000259" key="5">
    <source>
        <dbReference type="Pfam" id="PF03501"/>
    </source>
</evidence>
<dbReference type="InterPro" id="IPR005326">
    <property type="entry name" value="Plectin_eS10_N"/>
</dbReference>
<comment type="similarity">
    <text evidence="1">Belongs to the eukaryotic ribosomal protein eS10 family.</text>
</comment>
<reference evidence="6" key="1">
    <citation type="submission" date="2023-05" db="EMBL/GenBank/DDBJ databases">
        <authorList>
            <person name="Stuckert A."/>
        </authorList>
    </citation>
    <scope>NUCLEOTIDE SEQUENCE</scope>
</reference>
<dbReference type="Proteomes" id="UP001162483">
    <property type="component" value="Unassembled WGS sequence"/>
</dbReference>
<feature type="compositionally biased region" description="Basic and acidic residues" evidence="4">
    <location>
        <begin position="476"/>
        <end position="498"/>
    </location>
</feature>
<evidence type="ECO:0000313" key="6">
    <source>
        <dbReference type="EMBL" id="CAI9569590.1"/>
    </source>
</evidence>